<sequence length="1741" mass="195744">MASVLQKAQTHDDRVHGSRKVKVTILASEWRSSNGGLSTINRELAIQLAKFPEVEITFFLPKCSQEDKNVALDHKVTIVEATPLSCFEELDWLCYPPDDLEIDIVVGHGVRLGKQAQIIKKSKTCKWVQVVHKDPEELKMFESYSSPNSKGEEKHKNEVELCEMADHVVGVGPKLSESFRSYLSDSNKDGNVFDLTPGVFEELKTVKQVSHSDRQQRRVLVFGRGDVEDFEIKGFDIAGKAVAALEDTRLVFGAPDGNHEEIMRRLIECGVPASRLEVKGFVQDREGLKRLFKQVDLAVMPSRTEGFGLIGLEAMSAGLPVLVSRNSGFGEALYSVAFGSAFVIKSQDPAVWTSAIQKIWSKDRKCRLEEAVSLRDNYGRKYNWAKQIKELINRMASLTHGRNVNYIFFTPSIEIDDNQRTGTHDYEQLVSETSLSSDCEMKGDAATGNPAKMSTNTDSQSQNSRKRKMSQFSCVVSGLVRLFISVETQDLSDEKQEIIAKDLEYRVYMYQKYHDVSSPDGIRAFTEYLKEAYKVAIRMVESGSLIITVQCPTLESLESLWNDYESGHLNDIAETFLVTDELKTKLGMDNIRLKTTIEEENYLICKMAFMEISGVATINKSSSQTVDSGQVEDPRLDGTKSDVVKVRIFLLGTCETGDVLRQLCNKMASRGPLHKAAISGQYETIKMLLESGEDVDQRDQFSLTPLHLACWYGQESVVKLLLEHGANINAEDRFQRTPLQKAERQNHHSIVQLLQKNDARPSLHQPVSLRNLSRKAFLQVDEQSGFNRLQAAVFEGEYDIVLKAAGLLDNFVKEMELTKTGNNAKNFPGKTAFDILSLIKRRNFNHYPIKEFYEECAEDNSRLTEPQWGTCNDDAEQAVELVLNDDVDINARASDLDYTALLWASRSSSSQFIETIIDLGADVNAQKIEGKYTKPKLEVDGRNLRTPLMLATDWNNYMAVCLLLRHGAGVNVLGRSGSTPLHLAVKKNHKSLVRLLLAYKADVNIQDYGGKTPLLESVIKGDENLVRLFLEHKADVNIQDYGDQTPLHESVIKGDENLVRLFLEHKADVNIRGQGGTPLHESVRKGDENLVRLFLKHKADANIQDKDGKTPLLESVIGGDENLVRLFLEHKADVNIQDYGGKSPLLESVIKGDENLVRLFLEHKADVNIRGQGGTPLHESVRKGDENLVRLFLEHKADVNIRGQGGTPLHESVRKGDENLVRLFLEHKADVNIQDYRGKTPLLESVIKGDENLVRLFLEHKADVNIQDYGGKSPLLESVIKGDENLVRLFLEHKADVNIRGQGGTPLHESVRKGDENLVRLFLEHKADVNIRGQGGTPLHESVRKGDENVMRLFLEHKADVNIPDYGGKTPLHESVIKGDENLVRLFLEHKADVNIQDYGGKTPLLESVIKGDENIVRLLLDHHVDVNIQDNRRETPLLRSFEIGNKKLVRLLVEHNSIVNVQDKKGSTPLHQYVKEGDENLVRLLLEHSPDANIQDNNGYTALHQAVINGHVNFTGLLLEHKADVNIQSKFRFTPLHLSALSTNLVRLFLEHKADVNIQDYGGKNPLLESVIKGDENLVRLFLEHKADVNIRGQGGTPLHESVRKGDENVMRLFLEHKADVNIPDYGGKTPLHESVIKGDENLVRLFLEHKADVNIQDYGGKTPLLESVIKGDENIVRLLLDHHVDVNIQDNRRETPLLRSFEIGNKKLFRLLVEHNAIVNVQDKKGSTPLHQYVKEGDE</sequence>
<dbReference type="PANTHER" id="PTHR24198:SF165">
    <property type="entry name" value="ANKYRIN REPEAT-CONTAINING PROTEIN-RELATED"/>
    <property type="match status" value="1"/>
</dbReference>
<feature type="repeat" description="ANK" evidence="3">
    <location>
        <begin position="701"/>
        <end position="733"/>
    </location>
</feature>
<feature type="repeat" description="ANK" evidence="3">
    <location>
        <begin position="1107"/>
        <end position="1139"/>
    </location>
</feature>
<evidence type="ECO:0000256" key="3">
    <source>
        <dbReference type="PROSITE-ProRule" id="PRU00023"/>
    </source>
</evidence>
<dbReference type="InterPro" id="IPR036770">
    <property type="entry name" value="Ankyrin_rpt-contain_sf"/>
</dbReference>
<feature type="non-terminal residue" evidence="6">
    <location>
        <position position="1741"/>
    </location>
</feature>
<dbReference type="PROSITE" id="PS50297">
    <property type="entry name" value="ANK_REP_REGION"/>
    <property type="match status" value="22"/>
</dbReference>
<dbReference type="PANTHER" id="PTHR24198">
    <property type="entry name" value="ANKYRIN REPEAT AND PROTEIN KINASE DOMAIN-CONTAINING PROTEIN"/>
    <property type="match status" value="1"/>
</dbReference>
<feature type="repeat" description="ANK" evidence="3">
    <location>
        <begin position="668"/>
        <end position="700"/>
    </location>
</feature>
<evidence type="ECO:0000259" key="5">
    <source>
        <dbReference type="Pfam" id="PF20694"/>
    </source>
</evidence>
<feature type="repeat" description="ANK" evidence="3">
    <location>
        <begin position="1140"/>
        <end position="1172"/>
    </location>
</feature>
<gene>
    <name evidence="6" type="ORF">PLOB_00015777</name>
</gene>
<feature type="domain" description="TRADD-like N-terminal" evidence="5">
    <location>
        <begin position="523"/>
        <end position="581"/>
    </location>
</feature>
<dbReference type="Pfam" id="PF13637">
    <property type="entry name" value="Ank_4"/>
    <property type="match status" value="2"/>
</dbReference>
<keyword evidence="7" id="KW-1185">Reference proteome</keyword>
<dbReference type="SUPFAM" id="SSF53756">
    <property type="entry name" value="UDP-Glycosyltransferase/glycogen phosphorylase"/>
    <property type="match status" value="1"/>
</dbReference>
<evidence type="ECO:0000313" key="6">
    <source>
        <dbReference type="EMBL" id="CAH3175235.1"/>
    </source>
</evidence>
<evidence type="ECO:0000256" key="2">
    <source>
        <dbReference type="ARBA" id="ARBA00023043"/>
    </source>
</evidence>
<dbReference type="SUPFAM" id="SSF48403">
    <property type="entry name" value="Ankyrin repeat"/>
    <property type="match status" value="5"/>
</dbReference>
<dbReference type="PROSITE" id="PS50088">
    <property type="entry name" value="ANK_REPEAT"/>
    <property type="match status" value="25"/>
</dbReference>
<protein>
    <recommendedName>
        <fullName evidence="5">TRADD-like N-terminal domain-containing protein</fullName>
    </recommendedName>
</protein>
<keyword evidence="1" id="KW-0677">Repeat</keyword>
<dbReference type="CDD" id="cd03801">
    <property type="entry name" value="GT4_PimA-like"/>
    <property type="match status" value="1"/>
</dbReference>
<feature type="repeat" description="ANK" evidence="3">
    <location>
        <begin position="1563"/>
        <end position="1595"/>
    </location>
</feature>
<feature type="repeat" description="ANK" evidence="3">
    <location>
        <begin position="1595"/>
        <end position="1627"/>
    </location>
</feature>
<reference evidence="6 7" key="1">
    <citation type="submission" date="2022-05" db="EMBL/GenBank/DDBJ databases">
        <authorList>
            <consortium name="Genoscope - CEA"/>
            <person name="William W."/>
        </authorList>
    </citation>
    <scope>NUCLEOTIDE SEQUENCE [LARGE SCALE GENOMIC DNA]</scope>
</reference>
<proteinExistence type="predicted"/>
<dbReference type="Gene3D" id="3.40.50.2000">
    <property type="entry name" value="Glycogen Phosphorylase B"/>
    <property type="match status" value="1"/>
</dbReference>
<feature type="repeat" description="ANK" evidence="3">
    <location>
        <begin position="1334"/>
        <end position="1366"/>
    </location>
</feature>
<dbReference type="EMBL" id="CALNXK010000198">
    <property type="protein sequence ID" value="CAH3175235.1"/>
    <property type="molecule type" value="Genomic_DNA"/>
</dbReference>
<evidence type="ECO:0000256" key="1">
    <source>
        <dbReference type="ARBA" id="ARBA00022737"/>
    </source>
</evidence>
<organism evidence="6 7">
    <name type="scientific">Porites lobata</name>
    <dbReference type="NCBI Taxonomy" id="104759"/>
    <lineage>
        <taxon>Eukaryota</taxon>
        <taxon>Metazoa</taxon>
        <taxon>Cnidaria</taxon>
        <taxon>Anthozoa</taxon>
        <taxon>Hexacorallia</taxon>
        <taxon>Scleractinia</taxon>
        <taxon>Fungiina</taxon>
        <taxon>Poritidae</taxon>
        <taxon>Porites</taxon>
    </lineage>
</organism>
<feature type="repeat" description="ANK" evidence="3">
    <location>
        <begin position="1172"/>
        <end position="1204"/>
    </location>
</feature>
<dbReference type="Pfam" id="PF00023">
    <property type="entry name" value="Ank"/>
    <property type="match status" value="1"/>
</dbReference>
<dbReference type="PRINTS" id="PR01415">
    <property type="entry name" value="ANKYRIN"/>
</dbReference>
<feature type="repeat" description="ANK" evidence="3">
    <location>
        <begin position="1628"/>
        <end position="1660"/>
    </location>
</feature>
<dbReference type="Pfam" id="PF20694">
    <property type="entry name" value="TRADD-like_N"/>
    <property type="match status" value="1"/>
</dbReference>
<dbReference type="InterPro" id="IPR049341">
    <property type="entry name" value="TRADD-like_N"/>
</dbReference>
<feature type="repeat" description="ANK" evidence="3">
    <location>
        <begin position="1042"/>
        <end position="1074"/>
    </location>
</feature>
<dbReference type="SMART" id="SM00248">
    <property type="entry name" value="ANK"/>
    <property type="match status" value="28"/>
</dbReference>
<dbReference type="Pfam" id="PF12796">
    <property type="entry name" value="Ank_2"/>
    <property type="match status" value="9"/>
</dbReference>
<feature type="repeat" description="ANK" evidence="3">
    <location>
        <begin position="1074"/>
        <end position="1106"/>
    </location>
</feature>
<feature type="repeat" description="ANK" evidence="3">
    <location>
        <begin position="943"/>
        <end position="975"/>
    </location>
</feature>
<comment type="caution">
    <text evidence="6">The sequence shown here is derived from an EMBL/GenBank/DDBJ whole genome shotgun (WGS) entry which is preliminary data.</text>
</comment>
<feature type="repeat" description="ANK" evidence="3">
    <location>
        <begin position="1433"/>
        <end position="1465"/>
    </location>
</feature>
<feature type="repeat" description="ANK" evidence="3">
    <location>
        <begin position="1204"/>
        <end position="1236"/>
    </location>
</feature>
<dbReference type="Proteomes" id="UP001159405">
    <property type="component" value="Unassembled WGS sequence"/>
</dbReference>
<feature type="compositionally biased region" description="Polar residues" evidence="4">
    <location>
        <begin position="452"/>
        <end position="463"/>
    </location>
</feature>
<feature type="repeat" description="ANK" evidence="3">
    <location>
        <begin position="1009"/>
        <end position="1041"/>
    </location>
</feature>
<feature type="repeat" description="ANK" evidence="3">
    <location>
        <begin position="1237"/>
        <end position="1269"/>
    </location>
</feature>
<dbReference type="Gene3D" id="1.25.40.20">
    <property type="entry name" value="Ankyrin repeat-containing domain"/>
    <property type="match status" value="8"/>
</dbReference>
<dbReference type="InterPro" id="IPR002110">
    <property type="entry name" value="Ankyrin_rpt"/>
</dbReference>
<feature type="region of interest" description="Disordered" evidence="4">
    <location>
        <begin position="433"/>
        <end position="466"/>
    </location>
</feature>
<feature type="repeat" description="ANK" evidence="3">
    <location>
        <begin position="1499"/>
        <end position="1531"/>
    </location>
</feature>
<feature type="repeat" description="ANK" evidence="3">
    <location>
        <begin position="1694"/>
        <end position="1726"/>
    </location>
</feature>
<feature type="repeat" description="ANK" evidence="3">
    <location>
        <begin position="1270"/>
        <end position="1302"/>
    </location>
</feature>
<feature type="repeat" description="ANK" evidence="3">
    <location>
        <begin position="1302"/>
        <end position="1334"/>
    </location>
</feature>
<feature type="repeat" description="ANK" evidence="3">
    <location>
        <begin position="976"/>
        <end position="1008"/>
    </location>
</feature>
<feature type="repeat" description="ANK" evidence="3">
    <location>
        <begin position="1466"/>
        <end position="1498"/>
    </location>
</feature>
<accession>A0ABN8RD67</accession>
<keyword evidence="2 3" id="KW-0040">ANK repeat</keyword>
<feature type="repeat" description="ANK" evidence="3">
    <location>
        <begin position="1400"/>
        <end position="1432"/>
    </location>
</feature>
<dbReference type="Pfam" id="PF20706">
    <property type="entry name" value="GT4-conflict"/>
    <property type="match status" value="1"/>
</dbReference>
<name>A0ABN8RD67_9CNID</name>
<evidence type="ECO:0000256" key="4">
    <source>
        <dbReference type="SAM" id="MobiDB-lite"/>
    </source>
</evidence>
<feature type="repeat" description="ANK" evidence="3">
    <location>
        <begin position="1367"/>
        <end position="1399"/>
    </location>
</feature>
<feature type="repeat" description="ANK" evidence="3">
    <location>
        <begin position="1661"/>
        <end position="1693"/>
    </location>
</feature>
<evidence type="ECO:0000313" key="7">
    <source>
        <dbReference type="Proteomes" id="UP001159405"/>
    </source>
</evidence>